<dbReference type="InterPro" id="IPR046342">
    <property type="entry name" value="CBS_dom_sf"/>
</dbReference>
<comment type="caution">
    <text evidence="5">The sequence shown here is derived from an EMBL/GenBank/DDBJ whole genome shotgun (WGS) entry which is preliminary data.</text>
</comment>
<dbReference type="PANTHER" id="PTHR13780:SF128">
    <property type="entry name" value="CBS DOMAIN-CONTAINING PROTEIN"/>
    <property type="match status" value="1"/>
</dbReference>
<dbReference type="AlphaFoldDB" id="A0A9N9D7Y8"/>
<keyword evidence="6" id="KW-1185">Reference proteome</keyword>
<gene>
    <name evidence="5" type="ORF">FMOSSE_LOCUS10423</name>
</gene>
<dbReference type="PANTHER" id="PTHR13780">
    <property type="entry name" value="AMP-ACTIVATED PROTEIN KINASE, GAMMA REGULATORY SUBUNIT"/>
    <property type="match status" value="1"/>
</dbReference>
<name>A0A9N9D7Y8_FUNMO</name>
<dbReference type="EMBL" id="CAJVPP010003458">
    <property type="protein sequence ID" value="CAG8629772.1"/>
    <property type="molecule type" value="Genomic_DNA"/>
</dbReference>
<evidence type="ECO:0000313" key="6">
    <source>
        <dbReference type="Proteomes" id="UP000789375"/>
    </source>
</evidence>
<dbReference type="Proteomes" id="UP000789375">
    <property type="component" value="Unassembled WGS sequence"/>
</dbReference>
<dbReference type="SUPFAM" id="SSF54631">
    <property type="entry name" value="CBS-domain pair"/>
    <property type="match status" value="2"/>
</dbReference>
<evidence type="ECO:0000256" key="1">
    <source>
        <dbReference type="ARBA" id="ARBA00022737"/>
    </source>
</evidence>
<dbReference type="CDD" id="cd02205">
    <property type="entry name" value="CBS_pair_SF"/>
    <property type="match status" value="1"/>
</dbReference>
<feature type="domain" description="CBS" evidence="4">
    <location>
        <begin position="18"/>
        <end position="77"/>
    </location>
</feature>
<feature type="domain" description="CBS" evidence="4">
    <location>
        <begin position="254"/>
        <end position="307"/>
    </location>
</feature>
<organism evidence="5 6">
    <name type="scientific">Funneliformis mosseae</name>
    <name type="common">Endomycorrhizal fungus</name>
    <name type="synonym">Glomus mosseae</name>
    <dbReference type="NCBI Taxonomy" id="27381"/>
    <lineage>
        <taxon>Eukaryota</taxon>
        <taxon>Fungi</taxon>
        <taxon>Fungi incertae sedis</taxon>
        <taxon>Mucoromycota</taxon>
        <taxon>Glomeromycotina</taxon>
        <taxon>Glomeromycetes</taxon>
        <taxon>Glomerales</taxon>
        <taxon>Glomeraceae</taxon>
        <taxon>Funneliformis</taxon>
    </lineage>
</organism>
<evidence type="ECO:0000313" key="5">
    <source>
        <dbReference type="EMBL" id="CAG8629772.1"/>
    </source>
</evidence>
<evidence type="ECO:0000259" key="4">
    <source>
        <dbReference type="PROSITE" id="PS51371"/>
    </source>
</evidence>
<keyword evidence="2 3" id="KW-0129">CBS domain</keyword>
<dbReference type="InterPro" id="IPR000644">
    <property type="entry name" value="CBS_dom"/>
</dbReference>
<evidence type="ECO:0000256" key="2">
    <source>
        <dbReference type="ARBA" id="ARBA00023122"/>
    </source>
</evidence>
<dbReference type="Pfam" id="PF00571">
    <property type="entry name" value="CBS"/>
    <property type="match status" value="2"/>
</dbReference>
<dbReference type="InterPro" id="IPR050511">
    <property type="entry name" value="AMPK_gamma/SDS23_families"/>
</dbReference>
<reference evidence="5" key="1">
    <citation type="submission" date="2021-06" db="EMBL/GenBank/DDBJ databases">
        <authorList>
            <person name="Kallberg Y."/>
            <person name="Tangrot J."/>
            <person name="Rosling A."/>
        </authorList>
    </citation>
    <scope>NUCLEOTIDE SEQUENCE</scope>
    <source>
        <strain evidence="5">87-6 pot B 2015</strain>
    </source>
</reference>
<sequence>MATKLTELTPLQIKGSAHKPTLIAAKPVITVREALKDMAKHNITSLPIYSHDSDNIVTIVNLIDVLNYIIKEAVADEKLPNYLDSEKSHNLNNPIEVVMPLDSEQESYRMFKSDANEPILKTLEAFSKNVHRSLVIDYLNKVPPYILTQTDIIRYAHAHPEVLPGIDLNASLESFGLSGRDREIVIGRDNETALNVYRRMAERNLMGIPIINHNTKQLVGNLSVSDLRGLDYKSINNLVLPVLKFLATLPNADAILNPFTVKKDSSLGEALKLITESHLHRLWIVDDEKKVIDVLSLSDLIRLFTKV</sequence>
<dbReference type="PROSITE" id="PS51371">
    <property type="entry name" value="CBS"/>
    <property type="match status" value="2"/>
</dbReference>
<protein>
    <submittedName>
        <fullName evidence="5">1172_t:CDS:1</fullName>
    </submittedName>
</protein>
<evidence type="ECO:0000256" key="3">
    <source>
        <dbReference type="PROSITE-ProRule" id="PRU00703"/>
    </source>
</evidence>
<dbReference type="Gene3D" id="3.10.580.10">
    <property type="entry name" value="CBS-domain"/>
    <property type="match status" value="2"/>
</dbReference>
<proteinExistence type="predicted"/>
<accession>A0A9N9D7Y8</accession>
<keyword evidence="1" id="KW-0677">Repeat</keyword>
<dbReference type="SMART" id="SM00116">
    <property type="entry name" value="CBS"/>
    <property type="match status" value="4"/>
</dbReference>